<dbReference type="VEuPathDB" id="MicrosporidiaDB:DI09_69p100"/>
<feature type="domain" description="ABC transporter" evidence="9">
    <location>
        <begin position="472"/>
        <end position="709"/>
    </location>
</feature>
<keyword evidence="3 8" id="KW-0812">Transmembrane</keyword>
<dbReference type="InterPro" id="IPR050173">
    <property type="entry name" value="ABC_transporter_C-like"/>
</dbReference>
<feature type="transmembrane region" description="Helical" evidence="8">
    <location>
        <begin position="902"/>
        <end position="924"/>
    </location>
</feature>
<name>A0A098VRZ0_9MICR</name>
<dbReference type="Pfam" id="PF00664">
    <property type="entry name" value="ABC_membrane"/>
    <property type="match status" value="2"/>
</dbReference>
<dbReference type="GeneID" id="25260623"/>
<feature type="transmembrane region" description="Helical" evidence="8">
    <location>
        <begin position="945"/>
        <end position="963"/>
    </location>
</feature>
<feature type="domain" description="ABC transporter" evidence="9">
    <location>
        <begin position="1203"/>
        <end position="1462"/>
    </location>
</feature>
<feature type="domain" description="ABC transmembrane type-1" evidence="10">
    <location>
        <begin position="137"/>
        <end position="429"/>
    </location>
</feature>
<comment type="subcellular location">
    <subcellularLocation>
        <location evidence="1">Membrane</location>
        <topology evidence="1">Multi-pass membrane protein</topology>
    </subcellularLocation>
</comment>
<feature type="transmembrane region" description="Helical" evidence="8">
    <location>
        <begin position="181"/>
        <end position="199"/>
    </location>
</feature>
<dbReference type="GO" id="GO:0016887">
    <property type="term" value="F:ATP hydrolysis activity"/>
    <property type="evidence" value="ECO:0007669"/>
    <property type="project" value="InterPro"/>
</dbReference>
<dbReference type="Gene3D" id="3.40.50.300">
    <property type="entry name" value="P-loop containing nucleotide triphosphate hydrolases"/>
    <property type="match status" value="2"/>
</dbReference>
<dbReference type="RefSeq" id="XP_013236913.1">
    <property type="nucleotide sequence ID" value="XM_013381459.1"/>
</dbReference>
<evidence type="ECO:0000256" key="3">
    <source>
        <dbReference type="ARBA" id="ARBA00022692"/>
    </source>
</evidence>
<dbReference type="SMART" id="SM00382">
    <property type="entry name" value="AAA"/>
    <property type="match status" value="2"/>
</dbReference>
<evidence type="ECO:0000256" key="5">
    <source>
        <dbReference type="ARBA" id="ARBA00022840"/>
    </source>
</evidence>
<proteinExistence type="predicted"/>
<dbReference type="Pfam" id="PF00005">
    <property type="entry name" value="ABC_tran"/>
    <property type="match status" value="2"/>
</dbReference>
<dbReference type="GO" id="GO:0016020">
    <property type="term" value="C:membrane"/>
    <property type="evidence" value="ECO:0007669"/>
    <property type="project" value="UniProtKB-SubCell"/>
</dbReference>
<feature type="transmembrane region" description="Helical" evidence="8">
    <location>
        <begin position="140"/>
        <end position="161"/>
    </location>
</feature>
<dbReference type="InterPro" id="IPR003439">
    <property type="entry name" value="ABC_transporter-like_ATP-bd"/>
</dbReference>
<evidence type="ECO:0000256" key="4">
    <source>
        <dbReference type="ARBA" id="ARBA00022741"/>
    </source>
</evidence>
<keyword evidence="12" id="KW-1185">Reference proteome</keyword>
<dbReference type="SUPFAM" id="SSF90123">
    <property type="entry name" value="ABC transporter transmembrane region"/>
    <property type="match status" value="3"/>
</dbReference>
<dbReference type="InterPro" id="IPR003593">
    <property type="entry name" value="AAA+_ATPase"/>
</dbReference>
<evidence type="ECO:0008006" key="13">
    <source>
        <dbReference type="Google" id="ProtNLM"/>
    </source>
</evidence>
<evidence type="ECO:0000256" key="7">
    <source>
        <dbReference type="ARBA" id="ARBA00023136"/>
    </source>
</evidence>
<feature type="domain" description="ABC transmembrane type-1" evidence="10">
    <location>
        <begin position="833"/>
        <end position="1020"/>
    </location>
</feature>
<comment type="caution">
    <text evidence="11">The sequence shown here is derived from an EMBL/GenBank/DDBJ whole genome shotgun (WGS) entry which is preliminary data.</text>
</comment>
<dbReference type="GO" id="GO:0140359">
    <property type="term" value="F:ABC-type transporter activity"/>
    <property type="evidence" value="ECO:0007669"/>
    <property type="project" value="InterPro"/>
</dbReference>
<dbReference type="FunFam" id="3.40.50.300:FF:000163">
    <property type="entry name" value="Multidrug resistance-associated protein member 4"/>
    <property type="match status" value="1"/>
</dbReference>
<dbReference type="SUPFAM" id="SSF52540">
    <property type="entry name" value="P-loop containing nucleoside triphosphate hydrolases"/>
    <property type="match status" value="2"/>
</dbReference>
<dbReference type="CDD" id="cd03244">
    <property type="entry name" value="ABCC_MRP_domain2"/>
    <property type="match status" value="1"/>
</dbReference>
<dbReference type="InterPro" id="IPR017871">
    <property type="entry name" value="ABC_transporter-like_CS"/>
</dbReference>
<dbReference type="HOGENOM" id="CLU_000604_27_3_1"/>
<dbReference type="CDD" id="cd03250">
    <property type="entry name" value="ABCC_MRP_domain1"/>
    <property type="match status" value="1"/>
</dbReference>
<evidence type="ECO:0000259" key="9">
    <source>
        <dbReference type="PROSITE" id="PS50893"/>
    </source>
</evidence>
<protein>
    <recommendedName>
        <fullName evidence="13">ABC transporter</fullName>
    </recommendedName>
</protein>
<evidence type="ECO:0000256" key="1">
    <source>
        <dbReference type="ARBA" id="ARBA00004141"/>
    </source>
</evidence>
<organism evidence="11 12">
    <name type="scientific">Mitosporidium daphniae</name>
    <dbReference type="NCBI Taxonomy" id="1485682"/>
    <lineage>
        <taxon>Eukaryota</taxon>
        <taxon>Fungi</taxon>
        <taxon>Fungi incertae sedis</taxon>
        <taxon>Microsporidia</taxon>
        <taxon>Mitosporidium</taxon>
    </lineage>
</organism>
<sequence length="1483" mass="164883">MAKDFPKDKSEALRGPLVQRKNASLWSQFHYSWLKPLLVISLDRRRLYKKQALRNKKEKAVLPLSKINRNLLESDIGDIPHPFTSKDSWLRLQKSRFQPVKVPLGETMPTKGFQDDSVISAKYIFICLGKMVYRDLVFSGIFKAISEVSLLIIPLLLFYFLNALSGNTQFVVLAFSIDSRHLAYALGVSIFILSSFSSYSSKRSAEILRYTGTSVQAALSAAIYRKIFRLAPHTRSSHTNGRIFTLITSDVSRIDVAVDHIHVAWLGPLQILIISGLLFWILGPAAGAGLAMMIGSVPIQYLIVQRLAKKRIQAISATDCRVRFVDQMLTGIRVVVLNDWEDAFCKYADDLRAKELSEQLALHSLIAMLTTLMNATPIMASLVAFAMALFLAPTASTLSTSTIFAAISMFSQLRSAMGTFPPFLSRLIDAKISLKRISELLRSEELHPSSMGPIEMDTAIELKDFWASWSGVKNEESSKPFISTKIMKSLSSLRDITLSIPTGATVILIGPVGSGKSSLLQAILGEINIVSGSLHISPSLMDRNTFGYSPQQPWISHGSLRENILFGCKFNSSRYGAILSACQLREDIKSFPLGDLVEIGGATSALSGGQRQRISLARALYSNAEILLLDDPVSALDAKVAKIVWENAIVKSSTLNNGKTKIISTHALHLIRPDSCDWIVCMDKGRIKWQGPPEEWFASHAERMPNRIPLLLANENIQQPQAGNTARISTDCPHTSFAISSMKTIHSLESITCRPQDPETPKEPFMEAPIQETESIFADELRELETFEEGPRKGHRFPLKEDKSEFDEEKIPSISSLPLSIYVRFLDRFGWVLFVLTLFFLVLVNFSRISTERMLAQIGESSLKDRWMIWAMAFAFVTSTAFFTLLVSVGAWNAARSTYRDAFSGILMMTPLAFIDKFPFGFLMNRLTKDTECSDFDILDAGRDLLGKACAVFSVLVLVAFTMSPWMAFFLPVFLLLANWTLLRLYHRPMLDLERLCSHARSAYLGQVRDTLGGLPLIRSRSFPSKDNQLDIQALMCPKVIMPLNMGLPSVQELFMEKNFAASDWLVAPTLLLASLRSWASLRFELVANLSVAATTFFCVYEGISPALAGLVIHQLMMLAKSLYTSIVSFADLEIALCSFRRLYELGDESRASVKEMPSYPLPTTLPPGLSFGATSFVLHKNAVQPHSSPLFQNDHWPYEGAVEFSNVTLSYLPDGGRPVLCDINFEVRPGERLAIIGRTGSGKSTLVQALFGLIPVSEGCIKIDNVDISCIPGSMIRQRLAIIPQDPVIFYGRTLRFNLDPLNCYSDERIWAMLEACAIGPHLRATLVPPSLDTILREGSAMLSQGQSQLLCLTRALLKNSRILVLDEATSNVDKALDTLIQETIRRVSVPTLARIDQSNPNLSPFDIIEHPVTVITIAHRLLSILDYDRIMVLQDGFIAELDTPRSLFKNPDSLFTQLVRELGQAEYQHVAALLGGDPGEA</sequence>
<keyword evidence="4" id="KW-0547">Nucleotide-binding</keyword>
<keyword evidence="6 8" id="KW-1133">Transmembrane helix</keyword>
<reference evidence="11 12" key="1">
    <citation type="submission" date="2014-04" db="EMBL/GenBank/DDBJ databases">
        <title>A new species of microsporidia sheds light on the evolution of extreme parasitism.</title>
        <authorList>
            <person name="Haag K.L."/>
            <person name="James T.Y."/>
            <person name="Larsson R."/>
            <person name="Schaer T.M."/>
            <person name="Refardt D."/>
            <person name="Pombert J.-F."/>
            <person name="Ebert D."/>
        </authorList>
    </citation>
    <scope>NUCLEOTIDE SEQUENCE [LARGE SCALE GENOMIC DNA]</scope>
    <source>
        <strain evidence="11 12">UGP3</strain>
        <tissue evidence="11">Spores</tissue>
    </source>
</reference>
<dbReference type="OrthoDB" id="6500128at2759"/>
<evidence type="ECO:0000256" key="2">
    <source>
        <dbReference type="ARBA" id="ARBA00022448"/>
    </source>
</evidence>
<evidence type="ECO:0000256" key="6">
    <source>
        <dbReference type="ARBA" id="ARBA00022989"/>
    </source>
</evidence>
<evidence type="ECO:0000259" key="10">
    <source>
        <dbReference type="PROSITE" id="PS50929"/>
    </source>
</evidence>
<feature type="transmembrane region" description="Helical" evidence="8">
    <location>
        <begin position="867"/>
        <end position="890"/>
    </location>
</feature>
<dbReference type="PANTHER" id="PTHR24223">
    <property type="entry name" value="ATP-BINDING CASSETTE SUB-FAMILY C"/>
    <property type="match status" value="1"/>
</dbReference>
<dbReference type="Gene3D" id="1.20.1560.10">
    <property type="entry name" value="ABC transporter type 1, transmembrane domain"/>
    <property type="match status" value="2"/>
</dbReference>
<accession>A0A098VRZ0</accession>
<keyword evidence="7 8" id="KW-0472">Membrane</keyword>
<gene>
    <name evidence="11" type="ORF">DI09_69p100</name>
</gene>
<dbReference type="GO" id="GO:0005524">
    <property type="term" value="F:ATP binding"/>
    <property type="evidence" value="ECO:0007669"/>
    <property type="project" value="UniProtKB-KW"/>
</dbReference>
<feature type="transmembrane region" description="Helical" evidence="8">
    <location>
        <begin position="288"/>
        <end position="304"/>
    </location>
</feature>
<dbReference type="InterPro" id="IPR036640">
    <property type="entry name" value="ABC1_TM_sf"/>
</dbReference>
<feature type="transmembrane region" description="Helical" evidence="8">
    <location>
        <begin position="829"/>
        <end position="846"/>
    </location>
</feature>
<feature type="transmembrane region" description="Helical" evidence="8">
    <location>
        <begin position="263"/>
        <end position="282"/>
    </location>
</feature>
<dbReference type="CDD" id="cd18597">
    <property type="entry name" value="ABC_6TM_YOR1_D1_like"/>
    <property type="match status" value="1"/>
</dbReference>
<dbReference type="EMBL" id="JMKJ01000578">
    <property type="protein sequence ID" value="KGG50486.1"/>
    <property type="molecule type" value="Genomic_DNA"/>
</dbReference>
<keyword evidence="2" id="KW-0813">Transport</keyword>
<dbReference type="Proteomes" id="UP000029725">
    <property type="component" value="Unassembled WGS sequence"/>
</dbReference>
<dbReference type="PROSITE" id="PS00211">
    <property type="entry name" value="ABC_TRANSPORTER_1"/>
    <property type="match status" value="1"/>
</dbReference>
<dbReference type="PROSITE" id="PS50929">
    <property type="entry name" value="ABC_TM1F"/>
    <property type="match status" value="2"/>
</dbReference>
<dbReference type="InterPro" id="IPR027417">
    <property type="entry name" value="P-loop_NTPase"/>
</dbReference>
<evidence type="ECO:0000313" key="12">
    <source>
        <dbReference type="Proteomes" id="UP000029725"/>
    </source>
</evidence>
<keyword evidence="5" id="KW-0067">ATP-binding</keyword>
<evidence type="ECO:0000256" key="8">
    <source>
        <dbReference type="SAM" id="Phobius"/>
    </source>
</evidence>
<dbReference type="PROSITE" id="PS50893">
    <property type="entry name" value="ABC_TRANSPORTER_2"/>
    <property type="match status" value="2"/>
</dbReference>
<dbReference type="InterPro" id="IPR011527">
    <property type="entry name" value="ABC1_TM_dom"/>
</dbReference>
<evidence type="ECO:0000313" key="11">
    <source>
        <dbReference type="EMBL" id="KGG50486.1"/>
    </source>
</evidence>